<keyword evidence="10" id="KW-1185">Reference proteome</keyword>
<comment type="caution">
    <text evidence="9">Lacks conserved residue(s) required for the propagation of feature annotation.</text>
</comment>
<evidence type="ECO:0000256" key="8">
    <source>
        <dbReference type="ARBA" id="ARBA00023180"/>
    </source>
</evidence>
<protein>
    <recommendedName>
        <fullName evidence="9">Amino acid transporter</fullName>
    </recommendedName>
</protein>
<dbReference type="PROSITE" id="PS00713">
    <property type="entry name" value="NA_DICARBOXYL_SYMP_1"/>
    <property type="match status" value="1"/>
</dbReference>
<dbReference type="PRINTS" id="PR00173">
    <property type="entry name" value="EDTRNSPORT"/>
</dbReference>
<keyword evidence="8" id="KW-0325">Glycoprotein</keyword>
<dbReference type="InterPro" id="IPR001991">
    <property type="entry name" value="Na-dicarboxylate_symporter"/>
</dbReference>
<dbReference type="GO" id="GO:0015501">
    <property type="term" value="F:glutamate:sodium symporter activity"/>
    <property type="evidence" value="ECO:0007669"/>
    <property type="project" value="TreeGrafter"/>
</dbReference>
<evidence type="ECO:0000256" key="2">
    <source>
        <dbReference type="ARBA" id="ARBA00006148"/>
    </source>
</evidence>
<keyword evidence="7 9" id="KW-0472">Membrane</keyword>
<dbReference type="InterPro" id="IPR018107">
    <property type="entry name" value="Na-dicarboxylate_symporter_CS"/>
</dbReference>
<sequence length="236" mass="26117">MKCIKSENLLLIMTIVGVLSGIGLGIGLKFGMDRTPTLSPREVAYLRFPGEIFLRMLKMLILPLITSSLINSLASLDSETAGRMGLVATIYYMSTTLIAVITGIVLVVIIKPGSYAETIKTGSSEGGESCKGTEPLDTIMDLFRNMFPENIEVAGFQSVRKTFLSFSQRFSRSEQEMWDVVPYQSMKDGMNILGLVIFSLVFGFIINRMGETALPLANFFRALEAVIMRMVTIVIW</sequence>
<evidence type="ECO:0000256" key="3">
    <source>
        <dbReference type="ARBA" id="ARBA00022448"/>
    </source>
</evidence>
<comment type="similarity">
    <text evidence="2 9">Belongs to the dicarboxylate/amino acid:cation symporter (DAACS) (TC 2.A.23) family.</text>
</comment>
<keyword evidence="6 9" id="KW-1133">Transmembrane helix</keyword>
<keyword evidence="3 9" id="KW-0813">Transport</keyword>
<evidence type="ECO:0000313" key="10">
    <source>
        <dbReference type="Proteomes" id="UP000887566"/>
    </source>
</evidence>
<dbReference type="PANTHER" id="PTHR11958">
    <property type="entry name" value="SODIUM/DICARBOXYLATE SYMPORTER-RELATED"/>
    <property type="match status" value="1"/>
</dbReference>
<dbReference type="InterPro" id="IPR050746">
    <property type="entry name" value="DAACS"/>
</dbReference>
<dbReference type="AlphaFoldDB" id="A0A914WP40"/>
<dbReference type="SUPFAM" id="SSF118215">
    <property type="entry name" value="Proton glutamate symport protein"/>
    <property type="match status" value="1"/>
</dbReference>
<comment type="subcellular location">
    <subcellularLocation>
        <location evidence="1 9">Membrane</location>
        <topology evidence="1 9">Multi-pass membrane protein</topology>
    </subcellularLocation>
</comment>
<dbReference type="GO" id="GO:0015175">
    <property type="term" value="F:neutral L-amino acid transmembrane transporter activity"/>
    <property type="evidence" value="ECO:0007669"/>
    <property type="project" value="TreeGrafter"/>
</dbReference>
<feature type="transmembrane region" description="Helical" evidence="9">
    <location>
        <begin position="86"/>
        <end position="110"/>
    </location>
</feature>
<evidence type="ECO:0000256" key="9">
    <source>
        <dbReference type="RuleBase" id="RU361216"/>
    </source>
</evidence>
<proteinExistence type="inferred from homology"/>
<feature type="transmembrane region" description="Helical" evidence="9">
    <location>
        <begin position="9"/>
        <end position="32"/>
    </location>
</feature>
<evidence type="ECO:0000313" key="11">
    <source>
        <dbReference type="WBParaSite" id="PSAMB.scaffold4432size14623.g24324.t1"/>
    </source>
</evidence>
<evidence type="ECO:0000256" key="1">
    <source>
        <dbReference type="ARBA" id="ARBA00004141"/>
    </source>
</evidence>
<dbReference type="Pfam" id="PF00375">
    <property type="entry name" value="SDF"/>
    <property type="match status" value="1"/>
</dbReference>
<keyword evidence="4 9" id="KW-0812">Transmembrane</keyword>
<evidence type="ECO:0000256" key="6">
    <source>
        <dbReference type="ARBA" id="ARBA00022989"/>
    </source>
</evidence>
<dbReference type="GO" id="GO:0005313">
    <property type="term" value="F:L-glutamate transmembrane transporter activity"/>
    <property type="evidence" value="ECO:0007669"/>
    <property type="project" value="TreeGrafter"/>
</dbReference>
<dbReference type="InterPro" id="IPR036458">
    <property type="entry name" value="Na:dicarbo_symporter_sf"/>
</dbReference>
<dbReference type="Proteomes" id="UP000887566">
    <property type="component" value="Unplaced"/>
</dbReference>
<feature type="transmembrane region" description="Helical" evidence="9">
    <location>
        <begin position="52"/>
        <end position="74"/>
    </location>
</feature>
<dbReference type="GO" id="GO:0005886">
    <property type="term" value="C:plasma membrane"/>
    <property type="evidence" value="ECO:0007669"/>
    <property type="project" value="TreeGrafter"/>
</dbReference>
<evidence type="ECO:0000256" key="5">
    <source>
        <dbReference type="ARBA" id="ARBA00022847"/>
    </source>
</evidence>
<dbReference type="WBParaSite" id="PSAMB.scaffold4432size14623.g24324.t1">
    <property type="protein sequence ID" value="PSAMB.scaffold4432size14623.g24324.t1"/>
    <property type="gene ID" value="PSAMB.scaffold4432size14623.g24324"/>
</dbReference>
<name>A0A914WP40_9BILA</name>
<reference evidence="11" key="1">
    <citation type="submission" date="2022-11" db="UniProtKB">
        <authorList>
            <consortium name="WormBaseParasite"/>
        </authorList>
    </citation>
    <scope>IDENTIFICATION</scope>
</reference>
<dbReference type="Gene3D" id="1.10.3860.10">
    <property type="entry name" value="Sodium:dicarboxylate symporter"/>
    <property type="match status" value="1"/>
</dbReference>
<feature type="transmembrane region" description="Helical" evidence="9">
    <location>
        <begin position="189"/>
        <end position="206"/>
    </location>
</feature>
<accession>A0A914WP40</accession>
<keyword evidence="5 9" id="KW-0769">Symport</keyword>
<evidence type="ECO:0000256" key="4">
    <source>
        <dbReference type="ARBA" id="ARBA00022692"/>
    </source>
</evidence>
<evidence type="ECO:0000256" key="7">
    <source>
        <dbReference type="ARBA" id="ARBA00023136"/>
    </source>
</evidence>
<organism evidence="10 11">
    <name type="scientific">Plectus sambesii</name>
    <dbReference type="NCBI Taxonomy" id="2011161"/>
    <lineage>
        <taxon>Eukaryota</taxon>
        <taxon>Metazoa</taxon>
        <taxon>Ecdysozoa</taxon>
        <taxon>Nematoda</taxon>
        <taxon>Chromadorea</taxon>
        <taxon>Plectida</taxon>
        <taxon>Plectina</taxon>
        <taxon>Plectoidea</taxon>
        <taxon>Plectidae</taxon>
        <taxon>Plectus</taxon>
    </lineage>
</organism>
<dbReference type="PANTHER" id="PTHR11958:SF63">
    <property type="entry name" value="AMINO ACID TRANSPORTER"/>
    <property type="match status" value="1"/>
</dbReference>